<evidence type="ECO:0000313" key="2">
    <source>
        <dbReference type="Proteomes" id="UP000635477"/>
    </source>
</evidence>
<comment type="caution">
    <text evidence="1">The sequence shown here is derived from an EMBL/GenBank/DDBJ whole genome shotgun (WGS) entry which is preliminary data.</text>
</comment>
<evidence type="ECO:0000313" key="1">
    <source>
        <dbReference type="EMBL" id="KAF4981544.1"/>
    </source>
</evidence>
<organism evidence="1 2">
    <name type="scientific">Fusarium zealandicum</name>
    <dbReference type="NCBI Taxonomy" id="1053134"/>
    <lineage>
        <taxon>Eukaryota</taxon>
        <taxon>Fungi</taxon>
        <taxon>Dikarya</taxon>
        <taxon>Ascomycota</taxon>
        <taxon>Pezizomycotina</taxon>
        <taxon>Sordariomycetes</taxon>
        <taxon>Hypocreomycetidae</taxon>
        <taxon>Hypocreales</taxon>
        <taxon>Nectriaceae</taxon>
        <taxon>Fusarium</taxon>
        <taxon>Fusarium staphyleae species complex</taxon>
    </lineage>
</organism>
<sequence>MGELAPNSARDTLSAFRGTNRKIRYTEQLVVSIEHLYHRQRVNRIRVNVRRRLRNAQRRVPVEDIPTRRHIQEHNATVNRVMKITDTTESNVELNSVEDNELDESLTVVKERYPEQMRELEEAVVVVGAISNGTAEIRNPLESMGVFAITTTNINKPILVGAPGVDSTTSTSVWTRLYYDRGVQEAMANILLDASRTYESDEMLEFVDMGIVNVAGTQKTMLDIITTAMMDFIEPETADRMIEVGTIMRDNLTTDEIVAELLDDPLLGLVVDRLHVDGEGADHPHMSKTSAGRCIDRPRARFQWFVGHLSVSHALGDDVSVGHGAAENVVMKPRRVLGGQRVKGGLQCYRCRQPT</sequence>
<dbReference type="Proteomes" id="UP000635477">
    <property type="component" value="Unassembled WGS sequence"/>
</dbReference>
<reference evidence="1" key="1">
    <citation type="journal article" date="2020" name="BMC Genomics">
        <title>Correction to: Identification and distribution of gene clusters required for synthesis of sphingolipid metabolism inhibitors in diverse species of the filamentous fungus Fusarium.</title>
        <authorList>
            <person name="Kim H.S."/>
            <person name="Lohmar J.M."/>
            <person name="Busman M."/>
            <person name="Brown D.W."/>
            <person name="Naumann T.A."/>
            <person name="Divon H.H."/>
            <person name="Lysoe E."/>
            <person name="Uhlig S."/>
            <person name="Proctor R.H."/>
        </authorList>
    </citation>
    <scope>NUCLEOTIDE SEQUENCE</scope>
    <source>
        <strain evidence="1">NRRL 22465</strain>
    </source>
</reference>
<dbReference type="OrthoDB" id="5080797at2759"/>
<keyword evidence="2" id="KW-1185">Reference proteome</keyword>
<dbReference type="AlphaFoldDB" id="A0A8H4XNN2"/>
<gene>
    <name evidence="1" type="ORF">FZEAL_2669</name>
</gene>
<proteinExistence type="predicted"/>
<accession>A0A8H4XNN2</accession>
<dbReference type="EMBL" id="JABEYC010000162">
    <property type="protein sequence ID" value="KAF4981544.1"/>
    <property type="molecule type" value="Genomic_DNA"/>
</dbReference>
<protein>
    <submittedName>
        <fullName evidence="1">Uncharacterized protein</fullName>
    </submittedName>
</protein>
<name>A0A8H4XNN2_9HYPO</name>
<reference evidence="1" key="2">
    <citation type="submission" date="2020-05" db="EMBL/GenBank/DDBJ databases">
        <authorList>
            <person name="Kim H.-S."/>
            <person name="Proctor R.H."/>
            <person name="Brown D.W."/>
        </authorList>
    </citation>
    <scope>NUCLEOTIDE SEQUENCE</scope>
    <source>
        <strain evidence="1">NRRL 22465</strain>
    </source>
</reference>